<keyword evidence="5" id="KW-1185">Reference proteome</keyword>
<dbReference type="Proteomes" id="UP000249169">
    <property type="component" value="Unassembled WGS sequence"/>
</dbReference>
<dbReference type="Pfam" id="PF09976">
    <property type="entry name" value="TPR_21"/>
    <property type="match status" value="1"/>
</dbReference>
<feature type="domain" description="Ancillary SecYEG translocon subunit/Cell division coordinator CpoB TPR" evidence="3">
    <location>
        <begin position="49"/>
        <end position="254"/>
    </location>
</feature>
<feature type="region of interest" description="Disordered" evidence="1">
    <location>
        <begin position="1"/>
        <end position="35"/>
    </location>
</feature>
<dbReference type="AlphaFoldDB" id="A0A328CAM2"/>
<dbReference type="InterPro" id="IPR018704">
    <property type="entry name" value="SecYEG/CpoB_TPR"/>
</dbReference>
<dbReference type="OrthoDB" id="5508426at2"/>
<dbReference type="InterPro" id="IPR019734">
    <property type="entry name" value="TPR_rpt"/>
</dbReference>
<gene>
    <name evidence="4" type="ORF">DL240_05155</name>
</gene>
<keyword evidence="2" id="KW-1133">Transmembrane helix</keyword>
<evidence type="ECO:0000259" key="3">
    <source>
        <dbReference type="Pfam" id="PF09976"/>
    </source>
</evidence>
<dbReference type="SUPFAM" id="SSF48452">
    <property type="entry name" value="TPR-like"/>
    <property type="match status" value="1"/>
</dbReference>
<name>A0A328CAM2_9DELT</name>
<comment type="caution">
    <text evidence="4">The sequence shown here is derived from an EMBL/GenBank/DDBJ whole genome shotgun (WGS) entry which is preliminary data.</text>
</comment>
<accession>A0A328CAM2</accession>
<keyword evidence="2" id="KW-0472">Membrane</keyword>
<evidence type="ECO:0000313" key="4">
    <source>
        <dbReference type="EMBL" id="RAL23549.1"/>
    </source>
</evidence>
<dbReference type="Gene3D" id="1.25.40.10">
    <property type="entry name" value="Tetratricopeptide repeat domain"/>
    <property type="match status" value="1"/>
</dbReference>
<organism evidence="4 5">
    <name type="scientific">Lujinxingia litoralis</name>
    <dbReference type="NCBI Taxonomy" id="2211119"/>
    <lineage>
        <taxon>Bacteria</taxon>
        <taxon>Deltaproteobacteria</taxon>
        <taxon>Bradymonadales</taxon>
        <taxon>Lujinxingiaceae</taxon>
        <taxon>Lujinxingia</taxon>
    </lineage>
</organism>
<feature type="compositionally biased region" description="Acidic residues" evidence="1">
    <location>
        <begin position="13"/>
        <end position="24"/>
    </location>
</feature>
<dbReference type="EMBL" id="QHKO01000002">
    <property type="protein sequence ID" value="RAL23549.1"/>
    <property type="molecule type" value="Genomic_DNA"/>
</dbReference>
<dbReference type="RefSeq" id="WP_111728807.1">
    <property type="nucleotide sequence ID" value="NZ_QHKO01000002.1"/>
</dbReference>
<evidence type="ECO:0000256" key="1">
    <source>
        <dbReference type="SAM" id="MobiDB-lite"/>
    </source>
</evidence>
<dbReference type="InterPro" id="IPR011990">
    <property type="entry name" value="TPR-like_helical_dom_sf"/>
</dbReference>
<feature type="transmembrane region" description="Helical" evidence="2">
    <location>
        <begin position="57"/>
        <end position="79"/>
    </location>
</feature>
<reference evidence="4 5" key="1">
    <citation type="submission" date="2018-05" db="EMBL/GenBank/DDBJ databases">
        <title>Lujinxingia marina gen. nov. sp. nov., a new facultative anaerobic member of the class Deltaproteobacteria, and proposal of Lujinxingaceae fam. nov.</title>
        <authorList>
            <person name="Li C.-M."/>
        </authorList>
    </citation>
    <scope>NUCLEOTIDE SEQUENCE [LARGE SCALE GENOMIC DNA]</scope>
    <source>
        <strain evidence="4 5">B210</strain>
    </source>
</reference>
<proteinExistence type="predicted"/>
<protein>
    <recommendedName>
        <fullName evidence="3">Ancillary SecYEG translocon subunit/Cell division coordinator CpoB TPR domain-containing protein</fullName>
    </recommendedName>
</protein>
<keyword evidence="2" id="KW-0812">Transmembrane</keyword>
<evidence type="ECO:0000313" key="5">
    <source>
        <dbReference type="Proteomes" id="UP000249169"/>
    </source>
</evidence>
<evidence type="ECO:0000256" key="2">
    <source>
        <dbReference type="SAM" id="Phobius"/>
    </source>
</evidence>
<sequence>MAIKIKKQGEAPEPTEQELEDEFGDPIAGGAGEGGDLDAFERSTLQATAWVEENRSVVFGGIIAVVVGVIGVIVGLQYIEGQQVEASTRLSEGLAAYEWYVEGSPELEAIRAQEGLAEPKNIFESDESKWQSIYDAANATLADFDRGPIAEDARMTKAAAAFRLEKYEEAATLYQQALSGESTETMKVMARVGLANTLAAQGKVDEATKAWDEVATAAPERAQYAQYEKARLLERDGNADAARELYHQILEEEPDFTFKPEIERRLATL</sequence>
<dbReference type="SMART" id="SM00028">
    <property type="entry name" value="TPR"/>
    <property type="match status" value="3"/>
</dbReference>